<sequence>MESVANEYNTDGGVEFRVGHRLRNRDAVHLAVKNYSIRRNVEYKVVESDRT</sequence>
<evidence type="ECO:0000313" key="2">
    <source>
        <dbReference type="Proteomes" id="UP001341840"/>
    </source>
</evidence>
<accession>A0ABU6Z1H8</accession>
<reference evidence="1 2" key="1">
    <citation type="journal article" date="2023" name="Plants (Basel)">
        <title>Bridging the Gap: Combining Genomics and Transcriptomics Approaches to Understand Stylosanthes scabra, an Orphan Legume from the Brazilian Caatinga.</title>
        <authorList>
            <person name="Ferreira-Neto J.R.C."/>
            <person name="da Silva M.D."/>
            <person name="Binneck E."/>
            <person name="de Melo N.F."/>
            <person name="da Silva R.H."/>
            <person name="de Melo A.L.T.M."/>
            <person name="Pandolfi V."/>
            <person name="Bustamante F.O."/>
            <person name="Brasileiro-Vidal A.C."/>
            <person name="Benko-Iseppon A.M."/>
        </authorList>
    </citation>
    <scope>NUCLEOTIDE SEQUENCE [LARGE SCALE GENOMIC DNA]</scope>
    <source>
        <tissue evidence="1">Leaves</tissue>
    </source>
</reference>
<organism evidence="1 2">
    <name type="scientific">Stylosanthes scabra</name>
    <dbReference type="NCBI Taxonomy" id="79078"/>
    <lineage>
        <taxon>Eukaryota</taxon>
        <taxon>Viridiplantae</taxon>
        <taxon>Streptophyta</taxon>
        <taxon>Embryophyta</taxon>
        <taxon>Tracheophyta</taxon>
        <taxon>Spermatophyta</taxon>
        <taxon>Magnoliopsida</taxon>
        <taxon>eudicotyledons</taxon>
        <taxon>Gunneridae</taxon>
        <taxon>Pentapetalae</taxon>
        <taxon>rosids</taxon>
        <taxon>fabids</taxon>
        <taxon>Fabales</taxon>
        <taxon>Fabaceae</taxon>
        <taxon>Papilionoideae</taxon>
        <taxon>50 kb inversion clade</taxon>
        <taxon>dalbergioids sensu lato</taxon>
        <taxon>Dalbergieae</taxon>
        <taxon>Pterocarpus clade</taxon>
        <taxon>Stylosanthes</taxon>
    </lineage>
</organism>
<dbReference type="Proteomes" id="UP001341840">
    <property type="component" value="Unassembled WGS sequence"/>
</dbReference>
<gene>
    <name evidence="1" type="ORF">PIB30_115624</name>
</gene>
<name>A0ABU6Z1H8_9FABA</name>
<dbReference type="EMBL" id="JASCZI010254770">
    <property type="protein sequence ID" value="MED6215621.1"/>
    <property type="molecule type" value="Genomic_DNA"/>
</dbReference>
<proteinExistence type="predicted"/>
<protein>
    <submittedName>
        <fullName evidence="1">Uncharacterized protein</fullName>
    </submittedName>
</protein>
<keyword evidence="2" id="KW-1185">Reference proteome</keyword>
<comment type="caution">
    <text evidence="1">The sequence shown here is derived from an EMBL/GenBank/DDBJ whole genome shotgun (WGS) entry which is preliminary data.</text>
</comment>
<evidence type="ECO:0000313" key="1">
    <source>
        <dbReference type="EMBL" id="MED6215621.1"/>
    </source>
</evidence>
<feature type="non-terminal residue" evidence="1">
    <location>
        <position position="51"/>
    </location>
</feature>